<dbReference type="InterPro" id="IPR000740">
    <property type="entry name" value="GrpE"/>
</dbReference>
<evidence type="ECO:0000256" key="2">
    <source>
        <dbReference type="ARBA" id="ARBA00023186"/>
    </source>
</evidence>
<sequence>MPEETQQPNNQQTELEQLKAQAAEYLAGWQRAKADYINFKKETEEKQKMIFEFANATLLMEVLPIYDNFKKAIALAGEEKNSWLDGIKQIKKQIEDLLKDHGVEEMKTIGKKFNPEFHEAVSREKKEGVAPDMIISEASTGYLMKGKVLVPAKVVVAE</sequence>
<dbReference type="GO" id="GO:0042803">
    <property type="term" value="F:protein homodimerization activity"/>
    <property type="evidence" value="ECO:0007669"/>
    <property type="project" value="InterPro"/>
</dbReference>
<keyword evidence="3 4" id="KW-0346">Stress response</keyword>
<proteinExistence type="inferred from homology"/>
<dbReference type="SUPFAM" id="SSF58014">
    <property type="entry name" value="Coiled-coil domain of nucleotide exchange factor GrpE"/>
    <property type="match status" value="1"/>
</dbReference>
<accession>A0A1G1XPV3</accession>
<keyword evidence="2 3" id="KW-0143">Chaperone</keyword>
<evidence type="ECO:0000313" key="7">
    <source>
        <dbReference type="Proteomes" id="UP000176498"/>
    </source>
</evidence>
<comment type="subunit">
    <text evidence="3">Homodimer.</text>
</comment>
<evidence type="ECO:0000256" key="5">
    <source>
        <dbReference type="RuleBase" id="RU004478"/>
    </source>
</evidence>
<dbReference type="SUPFAM" id="SSF51064">
    <property type="entry name" value="Head domain of nucleotide exchange factor GrpE"/>
    <property type="match status" value="1"/>
</dbReference>
<evidence type="ECO:0000313" key="6">
    <source>
        <dbReference type="EMBL" id="OGY41610.1"/>
    </source>
</evidence>
<organism evidence="6 7">
    <name type="scientific">Candidatus Buchananbacteria bacterium RBG_13_36_9</name>
    <dbReference type="NCBI Taxonomy" id="1797530"/>
    <lineage>
        <taxon>Bacteria</taxon>
        <taxon>Candidatus Buchananiibacteriota</taxon>
    </lineage>
</organism>
<dbReference type="Gene3D" id="2.30.22.10">
    <property type="entry name" value="Head domain of nucleotide exchange factor GrpE"/>
    <property type="match status" value="1"/>
</dbReference>
<keyword evidence="3" id="KW-0963">Cytoplasm</keyword>
<dbReference type="Gene3D" id="3.90.20.20">
    <property type="match status" value="1"/>
</dbReference>
<reference evidence="6 7" key="1">
    <citation type="journal article" date="2016" name="Nat. Commun.">
        <title>Thousands of microbial genomes shed light on interconnected biogeochemical processes in an aquifer system.</title>
        <authorList>
            <person name="Anantharaman K."/>
            <person name="Brown C.T."/>
            <person name="Hug L.A."/>
            <person name="Sharon I."/>
            <person name="Castelle C.J."/>
            <person name="Probst A.J."/>
            <person name="Thomas B.C."/>
            <person name="Singh A."/>
            <person name="Wilkins M.J."/>
            <person name="Karaoz U."/>
            <person name="Brodie E.L."/>
            <person name="Williams K.H."/>
            <person name="Hubbard S.S."/>
            <person name="Banfield J.F."/>
        </authorList>
    </citation>
    <scope>NUCLEOTIDE SEQUENCE [LARGE SCALE GENOMIC DNA]</scope>
</reference>
<evidence type="ECO:0000256" key="4">
    <source>
        <dbReference type="RuleBase" id="RU000639"/>
    </source>
</evidence>
<dbReference type="CDD" id="cd00446">
    <property type="entry name" value="GrpE"/>
    <property type="match status" value="1"/>
</dbReference>
<comment type="function">
    <text evidence="3 4">Participates actively in the response to hyperosmotic and heat shock by preventing the aggregation of stress-denatured proteins, in association with DnaK and GrpE. It is the nucleotide exchange factor for DnaK and may function as a thermosensor. Unfolded proteins bind initially to DnaJ; upon interaction with the DnaJ-bound protein, DnaK hydrolyzes its bound ATP, resulting in the formation of a stable complex. GrpE releases ADP from DnaK; ATP binding to DnaK triggers the release of the substrate protein, thus completing the reaction cycle. Several rounds of ATP-dependent interactions between DnaJ, DnaK and GrpE are required for fully efficient folding.</text>
</comment>
<dbReference type="HAMAP" id="MF_01151">
    <property type="entry name" value="GrpE"/>
    <property type="match status" value="1"/>
</dbReference>
<dbReference type="GO" id="GO:0000774">
    <property type="term" value="F:adenyl-nucleotide exchange factor activity"/>
    <property type="evidence" value="ECO:0007669"/>
    <property type="project" value="InterPro"/>
</dbReference>
<comment type="similarity">
    <text evidence="1 3 5">Belongs to the GrpE family.</text>
</comment>
<protein>
    <recommendedName>
        <fullName evidence="3 4">Protein GrpE</fullName>
    </recommendedName>
    <alternativeName>
        <fullName evidence="3">HSP-70 cofactor</fullName>
    </alternativeName>
</protein>
<name>A0A1G1XPV3_9BACT</name>
<dbReference type="PANTHER" id="PTHR21237">
    <property type="entry name" value="GRPE PROTEIN"/>
    <property type="match status" value="1"/>
</dbReference>
<dbReference type="Proteomes" id="UP000176498">
    <property type="component" value="Unassembled WGS sequence"/>
</dbReference>
<dbReference type="EMBL" id="MHHZ01000015">
    <property type="protein sequence ID" value="OGY41610.1"/>
    <property type="molecule type" value="Genomic_DNA"/>
</dbReference>
<dbReference type="GO" id="GO:0006457">
    <property type="term" value="P:protein folding"/>
    <property type="evidence" value="ECO:0007669"/>
    <property type="project" value="InterPro"/>
</dbReference>
<gene>
    <name evidence="3" type="primary">grpE</name>
    <name evidence="6" type="ORF">A2Y82_01340</name>
</gene>
<dbReference type="GO" id="GO:0051087">
    <property type="term" value="F:protein-folding chaperone binding"/>
    <property type="evidence" value="ECO:0007669"/>
    <property type="project" value="InterPro"/>
</dbReference>
<dbReference type="InterPro" id="IPR013805">
    <property type="entry name" value="GrpE_CC"/>
</dbReference>
<dbReference type="PANTHER" id="PTHR21237:SF23">
    <property type="entry name" value="GRPE PROTEIN HOMOLOG, MITOCHONDRIAL"/>
    <property type="match status" value="1"/>
</dbReference>
<comment type="caution">
    <text evidence="6">The sequence shown here is derived from an EMBL/GenBank/DDBJ whole genome shotgun (WGS) entry which is preliminary data.</text>
</comment>
<dbReference type="GO" id="GO:0005737">
    <property type="term" value="C:cytoplasm"/>
    <property type="evidence" value="ECO:0007669"/>
    <property type="project" value="UniProtKB-SubCell"/>
</dbReference>
<evidence type="ECO:0000256" key="1">
    <source>
        <dbReference type="ARBA" id="ARBA00009054"/>
    </source>
</evidence>
<dbReference type="AlphaFoldDB" id="A0A1G1XPV3"/>
<dbReference type="Pfam" id="PF01025">
    <property type="entry name" value="GrpE"/>
    <property type="match status" value="1"/>
</dbReference>
<evidence type="ECO:0000256" key="3">
    <source>
        <dbReference type="HAMAP-Rule" id="MF_01151"/>
    </source>
</evidence>
<comment type="subcellular location">
    <subcellularLocation>
        <location evidence="3">Cytoplasm</location>
    </subcellularLocation>
</comment>
<dbReference type="PROSITE" id="PS01071">
    <property type="entry name" value="GRPE"/>
    <property type="match status" value="1"/>
</dbReference>
<dbReference type="PRINTS" id="PR00773">
    <property type="entry name" value="GRPEPROTEIN"/>
</dbReference>
<dbReference type="InterPro" id="IPR009012">
    <property type="entry name" value="GrpE_head"/>
</dbReference>
<dbReference type="GO" id="GO:0051082">
    <property type="term" value="F:unfolded protein binding"/>
    <property type="evidence" value="ECO:0007669"/>
    <property type="project" value="TreeGrafter"/>
</dbReference>